<accession>A0A894KS41</accession>
<keyword evidence="1" id="KW-0812">Transmembrane</keyword>
<name>A0A894KS41_ASF</name>
<organismHost>
    <name type="scientific">Potamochoerus larvatus</name>
    <name type="common">Bushpig</name>
    <dbReference type="NCBI Taxonomy" id="273792"/>
</organismHost>
<organismHost>
    <name type="scientific">Phacochoerus africanus</name>
    <name type="common">Warthog</name>
    <dbReference type="NCBI Taxonomy" id="41426"/>
</organismHost>
<proteinExistence type="predicted"/>
<feature type="transmembrane region" description="Helical" evidence="1">
    <location>
        <begin position="220"/>
        <end position="240"/>
    </location>
</feature>
<feature type="transmembrane region" description="Helical" evidence="1">
    <location>
        <begin position="166"/>
        <end position="186"/>
    </location>
</feature>
<organism evidence="2 3">
    <name type="scientific">African swine fever virus</name>
    <name type="common">ASFV</name>
    <dbReference type="NCBI Taxonomy" id="10497"/>
    <lineage>
        <taxon>Viruses</taxon>
        <taxon>Varidnaviria</taxon>
        <taxon>Bamfordvirae</taxon>
        <taxon>Nucleocytoviricota</taxon>
        <taxon>Pokkesviricetes</taxon>
        <taxon>Asfuvirales</taxon>
        <taxon>Asfarviridae</taxon>
        <taxon>Asfivirus</taxon>
        <taxon>Asfivirus haemorrhagiae</taxon>
    </lineage>
</organism>
<protein>
    <submittedName>
        <fullName evidence="2">PB407L-B175L</fullName>
    </submittedName>
</protein>
<organismHost>
    <name type="scientific">Phacochoerus aethiopicus</name>
    <name type="common">Warthog</name>
    <dbReference type="NCBI Taxonomy" id="85517"/>
</organismHost>
<evidence type="ECO:0000313" key="3">
    <source>
        <dbReference type="Proteomes" id="UP000427047"/>
    </source>
</evidence>
<organismHost>
    <name type="scientific">Sus scrofa</name>
    <name type="common">Pig</name>
    <dbReference type="NCBI Taxonomy" id="9823"/>
</organismHost>
<organismHost>
    <name type="scientific">Ornithodoros</name>
    <name type="common">relapsing fever ticks</name>
    <dbReference type="NCBI Taxonomy" id="6937"/>
</organismHost>
<feature type="transmembrane region" description="Helical" evidence="1">
    <location>
        <begin position="193"/>
        <end position="214"/>
    </location>
</feature>
<dbReference type="EMBL" id="MN318203">
    <property type="protein sequence ID" value="QRW44235.1"/>
    <property type="molecule type" value="Genomic_DNA"/>
</dbReference>
<keyword evidence="1" id="KW-0472">Membrane</keyword>
<feature type="transmembrane region" description="Helical" evidence="1">
    <location>
        <begin position="272"/>
        <end position="295"/>
    </location>
</feature>
<keyword evidence="1" id="KW-1133">Transmembrane helix</keyword>
<reference evidence="2 3" key="1">
    <citation type="submission" date="2019-08" db="EMBL/GenBank/DDBJ databases">
        <authorList>
            <person name="Ndlovu S.S."/>
        </authorList>
    </citation>
    <scope>NUCLEOTIDE SEQUENCE [LARGE SCALE GENOMIC DNA]</scope>
    <source>
        <strain evidence="2">LIV_5_40</strain>
    </source>
</reference>
<feature type="transmembrane region" description="Helical" evidence="1">
    <location>
        <begin position="348"/>
        <end position="367"/>
    </location>
</feature>
<feature type="transmembrane region" description="Helical" evidence="1">
    <location>
        <begin position="134"/>
        <end position="160"/>
    </location>
</feature>
<gene>
    <name evidence="2" type="ORF">B407L-B175L</name>
</gene>
<evidence type="ECO:0000256" key="1">
    <source>
        <dbReference type="SAM" id="Phobius"/>
    </source>
</evidence>
<dbReference type="Proteomes" id="UP000427047">
    <property type="component" value="Segment"/>
</dbReference>
<sequence>MLIIFFYCFMYFIIRGARVLRPLLYKIIQIFGRFMFRANYGRIYQKRGPQFQTNFTYRAHILHQVSHYLRCFISHFTELYHTGVVQAGVLWPILMEGDFSGTVKHDLKPSTKSDQNFFSNGCVSISYITKRMHFYIIIYFLHTGIYCTNFIIICAVLFIPKIRMQHIIFFYLYQLTLTLIFMFFFIQRVGITVGPYMFIMAVYLLCATFITFFTILAFSILVFTISFTNTCFLCCLRLCIFFSMRTKRISAVITCTTVACKASARLTAAHTAIAYTAIAYTATAYTATAYTATAYTATAYAAATYTITTYAVSTYAIAAYAAVYLIAAPTRGFFTYITMRGVKCKFRVITVIAQCLCQSIMLFIEMFGTKTLLFAHVLFFKFFQIGLLIYIYTNVFGRNALFKRVYLRYIRLLRKLSTILLSHRIRGRRLIVRNPLGGTKPVQHIYQLAGLPPFGLRILHINIRGGACKAAKVAENAHLNLSSLIFTHIRGHEFWDSLAIQMSCPAFTATMGIPFGNSGVYGGYLFFDLGFIVIRIYRIGGSFFGLQAFFNGIPGYVYNITTITF</sequence>
<evidence type="ECO:0000313" key="2">
    <source>
        <dbReference type="EMBL" id="QRW44235.1"/>
    </source>
</evidence>
<organismHost>
    <name type="scientific">Ornithodoros moubata</name>
    <name type="common">Soft tick</name>
    <name type="synonym">Argasid tick</name>
    <dbReference type="NCBI Taxonomy" id="6938"/>
</organismHost>
<feature type="transmembrane region" description="Helical" evidence="1">
    <location>
        <begin position="307"/>
        <end position="327"/>
    </location>
</feature>